<dbReference type="EMBL" id="JBHSIU010000066">
    <property type="protein sequence ID" value="MFC5004634.1"/>
    <property type="molecule type" value="Genomic_DNA"/>
</dbReference>
<keyword evidence="2" id="KW-1185">Reference proteome</keyword>
<reference evidence="2" key="1">
    <citation type="journal article" date="2019" name="Int. J. Syst. Evol. Microbiol.">
        <title>The Global Catalogue of Microorganisms (GCM) 10K type strain sequencing project: providing services to taxonomists for standard genome sequencing and annotation.</title>
        <authorList>
            <consortium name="The Broad Institute Genomics Platform"/>
            <consortium name="The Broad Institute Genome Sequencing Center for Infectious Disease"/>
            <person name="Wu L."/>
            <person name="Ma J."/>
        </authorList>
    </citation>
    <scope>NUCLEOTIDE SEQUENCE [LARGE SCALE GENOMIC DNA]</scope>
    <source>
        <strain evidence="2">CGMCC 4.7152</strain>
    </source>
</reference>
<evidence type="ECO:0000313" key="2">
    <source>
        <dbReference type="Proteomes" id="UP001595912"/>
    </source>
</evidence>
<sequence length="43" mass="4769">MFETALAMAAAELLDGATVIHGDDFYLQTTWPQTRAHLLVRGH</sequence>
<comment type="caution">
    <text evidence="1">The sequence shown here is derived from an EMBL/GenBank/DDBJ whole genome shotgun (WGS) entry which is preliminary data.</text>
</comment>
<organism evidence="1 2">
    <name type="scientific">Dactylosporangium cerinum</name>
    <dbReference type="NCBI Taxonomy" id="1434730"/>
    <lineage>
        <taxon>Bacteria</taxon>
        <taxon>Bacillati</taxon>
        <taxon>Actinomycetota</taxon>
        <taxon>Actinomycetes</taxon>
        <taxon>Micromonosporales</taxon>
        <taxon>Micromonosporaceae</taxon>
        <taxon>Dactylosporangium</taxon>
    </lineage>
</organism>
<dbReference type="RefSeq" id="WP_380124712.1">
    <property type="nucleotide sequence ID" value="NZ_JBHSIU010000066.1"/>
</dbReference>
<accession>A0ABV9W9C2</accession>
<name>A0ABV9W9C2_9ACTN</name>
<proteinExistence type="predicted"/>
<protein>
    <submittedName>
        <fullName evidence="1">Uncharacterized protein</fullName>
    </submittedName>
</protein>
<gene>
    <name evidence="1" type="ORF">ACFPIJ_43260</name>
</gene>
<evidence type="ECO:0000313" key="1">
    <source>
        <dbReference type="EMBL" id="MFC5004634.1"/>
    </source>
</evidence>
<dbReference type="Proteomes" id="UP001595912">
    <property type="component" value="Unassembled WGS sequence"/>
</dbReference>